<dbReference type="Proteomes" id="UP001055811">
    <property type="component" value="Linkage Group LG01"/>
</dbReference>
<protein>
    <submittedName>
        <fullName evidence="1">Uncharacterized protein</fullName>
    </submittedName>
</protein>
<organism evidence="1 2">
    <name type="scientific">Cichorium intybus</name>
    <name type="common">Chicory</name>
    <dbReference type="NCBI Taxonomy" id="13427"/>
    <lineage>
        <taxon>Eukaryota</taxon>
        <taxon>Viridiplantae</taxon>
        <taxon>Streptophyta</taxon>
        <taxon>Embryophyta</taxon>
        <taxon>Tracheophyta</taxon>
        <taxon>Spermatophyta</taxon>
        <taxon>Magnoliopsida</taxon>
        <taxon>eudicotyledons</taxon>
        <taxon>Gunneridae</taxon>
        <taxon>Pentapetalae</taxon>
        <taxon>asterids</taxon>
        <taxon>campanulids</taxon>
        <taxon>Asterales</taxon>
        <taxon>Asteraceae</taxon>
        <taxon>Cichorioideae</taxon>
        <taxon>Cichorieae</taxon>
        <taxon>Cichoriinae</taxon>
        <taxon>Cichorium</taxon>
    </lineage>
</organism>
<keyword evidence="2" id="KW-1185">Reference proteome</keyword>
<reference evidence="1 2" key="2">
    <citation type="journal article" date="2022" name="Mol. Ecol. Resour.">
        <title>The genomes of chicory, endive, great burdock and yacon provide insights into Asteraceae paleo-polyploidization history and plant inulin production.</title>
        <authorList>
            <person name="Fan W."/>
            <person name="Wang S."/>
            <person name="Wang H."/>
            <person name="Wang A."/>
            <person name="Jiang F."/>
            <person name="Liu H."/>
            <person name="Zhao H."/>
            <person name="Xu D."/>
            <person name="Zhang Y."/>
        </authorList>
    </citation>
    <scope>NUCLEOTIDE SEQUENCE [LARGE SCALE GENOMIC DNA]</scope>
    <source>
        <strain evidence="2">cv. Punajuju</strain>
        <tissue evidence="1">Leaves</tissue>
    </source>
</reference>
<reference evidence="2" key="1">
    <citation type="journal article" date="2022" name="Mol. Ecol. Resour.">
        <title>The genomes of chicory, endive, great burdock and yacon provide insights into Asteraceae palaeo-polyploidization history and plant inulin production.</title>
        <authorList>
            <person name="Fan W."/>
            <person name="Wang S."/>
            <person name="Wang H."/>
            <person name="Wang A."/>
            <person name="Jiang F."/>
            <person name="Liu H."/>
            <person name="Zhao H."/>
            <person name="Xu D."/>
            <person name="Zhang Y."/>
        </authorList>
    </citation>
    <scope>NUCLEOTIDE SEQUENCE [LARGE SCALE GENOMIC DNA]</scope>
    <source>
        <strain evidence="2">cv. Punajuju</strain>
    </source>
</reference>
<gene>
    <name evidence="1" type="ORF">L2E82_03051</name>
</gene>
<comment type="caution">
    <text evidence="1">The sequence shown here is derived from an EMBL/GenBank/DDBJ whole genome shotgun (WGS) entry which is preliminary data.</text>
</comment>
<name>A0ACB9H2V7_CICIN</name>
<sequence length="76" mass="8518">MISCGGWSITGLVVRSLARLVAVMVEQPAASVTTILYRSGILPQNSVLGRFVHRGRSFDDDNPFFDFIVNFLRCLW</sequence>
<accession>A0ACB9H2V7</accession>
<proteinExistence type="predicted"/>
<dbReference type="EMBL" id="CM042009">
    <property type="protein sequence ID" value="KAI3790194.1"/>
    <property type="molecule type" value="Genomic_DNA"/>
</dbReference>
<evidence type="ECO:0000313" key="2">
    <source>
        <dbReference type="Proteomes" id="UP001055811"/>
    </source>
</evidence>
<evidence type="ECO:0000313" key="1">
    <source>
        <dbReference type="EMBL" id="KAI3790194.1"/>
    </source>
</evidence>